<dbReference type="EMBL" id="OV651820">
    <property type="protein sequence ID" value="CAH1114455.1"/>
    <property type="molecule type" value="Genomic_DNA"/>
</dbReference>
<gene>
    <name evidence="2" type="ORF">PSYICH_LOCUS14719</name>
</gene>
<keyword evidence="1" id="KW-1133">Transmembrane helix</keyword>
<reference evidence="2" key="1">
    <citation type="submission" date="2022-01" db="EMBL/GenBank/DDBJ databases">
        <authorList>
            <person name="King R."/>
        </authorList>
    </citation>
    <scope>NUCLEOTIDE SEQUENCE</scope>
</reference>
<keyword evidence="1" id="KW-0472">Membrane</keyword>
<evidence type="ECO:0000313" key="3">
    <source>
        <dbReference type="Proteomes" id="UP001153636"/>
    </source>
</evidence>
<organism evidence="2 3">
    <name type="scientific">Psylliodes chrysocephalus</name>
    <dbReference type="NCBI Taxonomy" id="3402493"/>
    <lineage>
        <taxon>Eukaryota</taxon>
        <taxon>Metazoa</taxon>
        <taxon>Ecdysozoa</taxon>
        <taxon>Arthropoda</taxon>
        <taxon>Hexapoda</taxon>
        <taxon>Insecta</taxon>
        <taxon>Pterygota</taxon>
        <taxon>Neoptera</taxon>
        <taxon>Endopterygota</taxon>
        <taxon>Coleoptera</taxon>
        <taxon>Polyphaga</taxon>
        <taxon>Cucujiformia</taxon>
        <taxon>Chrysomeloidea</taxon>
        <taxon>Chrysomelidae</taxon>
        <taxon>Galerucinae</taxon>
        <taxon>Alticini</taxon>
        <taxon>Psylliodes</taxon>
    </lineage>
</organism>
<name>A0A9P0GFX3_9CUCU</name>
<dbReference type="AlphaFoldDB" id="A0A9P0GFX3"/>
<feature type="transmembrane region" description="Helical" evidence="1">
    <location>
        <begin position="12"/>
        <end position="39"/>
    </location>
</feature>
<sequence length="107" mass="13041">MTKQERRHYHRLVFLYIFFCFPMYFLLFCLGMLMNWLYFTKSAVEEIHVTYPIVGQSYIIYHFGRIEKGVKRKEVIIDPKEYRAIFSEFAAVLDMESDFDVFDLKKQ</sequence>
<evidence type="ECO:0000313" key="2">
    <source>
        <dbReference type="EMBL" id="CAH1114455.1"/>
    </source>
</evidence>
<protein>
    <submittedName>
        <fullName evidence="2">Uncharacterized protein</fullName>
    </submittedName>
</protein>
<keyword evidence="1" id="KW-0812">Transmembrane</keyword>
<dbReference type="Proteomes" id="UP001153636">
    <property type="component" value="Chromosome 8"/>
</dbReference>
<evidence type="ECO:0000256" key="1">
    <source>
        <dbReference type="SAM" id="Phobius"/>
    </source>
</evidence>
<keyword evidence="3" id="KW-1185">Reference proteome</keyword>
<dbReference type="OrthoDB" id="6779177at2759"/>
<proteinExistence type="predicted"/>
<accession>A0A9P0GFX3</accession>